<evidence type="ECO:0000313" key="3">
    <source>
        <dbReference type="Proteomes" id="UP000231232"/>
    </source>
</evidence>
<evidence type="ECO:0000313" key="2">
    <source>
        <dbReference type="EMBL" id="PJC01353.1"/>
    </source>
</evidence>
<comment type="caution">
    <text evidence="2">The sequence shown here is derived from an EMBL/GenBank/DDBJ whole genome shotgun (WGS) entry which is preliminary data.</text>
</comment>
<gene>
    <name evidence="2" type="ORF">CO072_01515</name>
</gene>
<accession>A0A2H9RD21</accession>
<feature type="region of interest" description="Disordered" evidence="1">
    <location>
        <begin position="1"/>
        <end position="22"/>
    </location>
</feature>
<protein>
    <submittedName>
        <fullName evidence="2">Uncharacterized protein</fullName>
    </submittedName>
</protein>
<organism evidence="2 3">
    <name type="scientific">Huberarchaeum crystalense</name>
    <dbReference type="NCBI Taxonomy" id="2014257"/>
    <lineage>
        <taxon>Archaea</taxon>
        <taxon>Candidatus Huberarchaeota</taxon>
        <taxon>Candidatus Huberarchaeia</taxon>
        <taxon>Candidatus Huberarchaeales</taxon>
        <taxon>Candidatus Huberarchaeaceae</taxon>
        <taxon>Candidatus Huberarchaeum</taxon>
    </lineage>
</organism>
<proteinExistence type="predicted"/>
<reference evidence="3" key="1">
    <citation type="submission" date="2017-09" db="EMBL/GenBank/DDBJ databases">
        <title>Depth-based differentiation of microbial function through sediment-hosted aquifers and enrichment of novel symbionts in the deep terrestrial subsurface.</title>
        <authorList>
            <person name="Probst A.J."/>
            <person name="Ladd B."/>
            <person name="Jarett J.K."/>
            <person name="Geller-Mcgrath D.E."/>
            <person name="Sieber C.M.K."/>
            <person name="Emerson J.B."/>
            <person name="Anantharaman K."/>
            <person name="Thomas B.C."/>
            <person name="Malmstrom R."/>
            <person name="Stieglmeier M."/>
            <person name="Klingl A."/>
            <person name="Woyke T."/>
            <person name="Ryan C.M."/>
            <person name="Banfield J.F."/>
        </authorList>
    </citation>
    <scope>NUCLEOTIDE SEQUENCE [LARGE SCALE GENOMIC DNA]</scope>
</reference>
<feature type="compositionally biased region" description="Basic and acidic residues" evidence="1">
    <location>
        <begin position="1"/>
        <end position="10"/>
    </location>
</feature>
<dbReference type="AlphaFoldDB" id="A0A2H9RD21"/>
<sequence>MTEVNKKTENNENIPVPGLQEQVGNKIEDKKVTKIRKKNFIKDIIEKNIPMGDLECVCGETTLHLCGKADDLYLLCYTCGFDSRESDIHTTEIRNVILYTKK</sequence>
<name>A0A2H9RD21_HUBC1</name>
<dbReference type="Proteomes" id="UP000231232">
    <property type="component" value="Unassembled WGS sequence"/>
</dbReference>
<evidence type="ECO:0000256" key="1">
    <source>
        <dbReference type="SAM" id="MobiDB-lite"/>
    </source>
</evidence>
<dbReference type="EMBL" id="PFSX01000039">
    <property type="protein sequence ID" value="PJC01353.1"/>
    <property type="molecule type" value="Genomic_DNA"/>
</dbReference>